<comment type="pathway">
    <text evidence="2">Carbohydrate metabolism; galactose metabolism.</text>
</comment>
<evidence type="ECO:0000256" key="1">
    <source>
        <dbReference type="ARBA" id="ARBA00001712"/>
    </source>
</evidence>
<dbReference type="PANTHER" id="PTHR10091">
    <property type="entry name" value="ALDOSE-1-EPIMERASE"/>
    <property type="match status" value="1"/>
</dbReference>
<dbReference type="SUPFAM" id="SSF74650">
    <property type="entry name" value="Galactose mutarotase-like"/>
    <property type="match status" value="1"/>
</dbReference>
<evidence type="ECO:0000313" key="10">
    <source>
        <dbReference type="Proteomes" id="UP000053097"/>
    </source>
</evidence>
<keyword evidence="6" id="KW-0119">Carbohydrate metabolism</keyword>
<evidence type="ECO:0000256" key="7">
    <source>
        <dbReference type="ARBA" id="ARBA00032729"/>
    </source>
</evidence>
<dbReference type="OMA" id="WGASIQS"/>
<dbReference type="Pfam" id="PF01263">
    <property type="entry name" value="Aldose_epim"/>
    <property type="match status" value="1"/>
</dbReference>
<evidence type="ECO:0000256" key="4">
    <source>
        <dbReference type="ARBA" id="ARBA00021023"/>
    </source>
</evidence>
<dbReference type="GO" id="GO:0033499">
    <property type="term" value="P:galactose catabolic process via UDP-galactose, Leloir pathway"/>
    <property type="evidence" value="ECO:0007669"/>
    <property type="project" value="TreeGrafter"/>
</dbReference>
<dbReference type="InterPro" id="IPR011013">
    <property type="entry name" value="Gal_mutarotase_sf_dom"/>
</dbReference>
<keyword evidence="5" id="KW-0413">Isomerase</keyword>
<evidence type="ECO:0000256" key="6">
    <source>
        <dbReference type="ARBA" id="ARBA00023277"/>
    </source>
</evidence>
<dbReference type="GO" id="GO:0004034">
    <property type="term" value="F:aldose 1-epimerase activity"/>
    <property type="evidence" value="ECO:0007669"/>
    <property type="project" value="UniProtKB-EC"/>
</dbReference>
<evidence type="ECO:0000256" key="3">
    <source>
        <dbReference type="ARBA" id="ARBA00006206"/>
    </source>
</evidence>
<dbReference type="UniPathway" id="UPA00214"/>
<dbReference type="GO" id="GO:0030246">
    <property type="term" value="F:carbohydrate binding"/>
    <property type="evidence" value="ECO:0007669"/>
    <property type="project" value="InterPro"/>
</dbReference>
<dbReference type="PANTHER" id="PTHR10091:SF0">
    <property type="entry name" value="GALACTOSE MUTAROTASE"/>
    <property type="match status" value="1"/>
</dbReference>
<evidence type="ECO:0000256" key="8">
    <source>
        <dbReference type="ARBA" id="ARBA00045743"/>
    </source>
</evidence>
<comment type="catalytic activity">
    <reaction evidence="1">
        <text>alpha-D-galactose = beta-D-galactose</text>
        <dbReference type="Rhea" id="RHEA:28675"/>
        <dbReference type="ChEBI" id="CHEBI:27667"/>
        <dbReference type="ChEBI" id="CHEBI:28061"/>
        <dbReference type="EC" id="5.1.3.3"/>
    </reaction>
    <physiologicalReaction direction="right-to-left" evidence="1">
        <dbReference type="Rhea" id="RHEA:28677"/>
    </physiologicalReaction>
</comment>
<dbReference type="EMBL" id="KK107238">
    <property type="protein sequence ID" value="EZA54749.1"/>
    <property type="molecule type" value="Genomic_DNA"/>
</dbReference>
<gene>
    <name evidence="9" type="ORF">X777_05034</name>
</gene>
<proteinExistence type="inferred from homology"/>
<comment type="similarity">
    <text evidence="3">Belongs to the aldose epimerase family.</text>
</comment>
<reference evidence="9 10" key="1">
    <citation type="journal article" date="2014" name="Curr. Biol.">
        <title>The genome of the clonal raider ant Cerapachys biroi.</title>
        <authorList>
            <person name="Oxley P.R."/>
            <person name="Ji L."/>
            <person name="Fetter-Pruneda I."/>
            <person name="McKenzie S.K."/>
            <person name="Li C."/>
            <person name="Hu H."/>
            <person name="Zhang G."/>
            <person name="Kronauer D.J."/>
        </authorList>
    </citation>
    <scope>NUCLEOTIDE SEQUENCE [LARGE SCALE GENOMIC DNA]</scope>
</reference>
<dbReference type="GO" id="GO:0006006">
    <property type="term" value="P:glucose metabolic process"/>
    <property type="evidence" value="ECO:0007669"/>
    <property type="project" value="TreeGrafter"/>
</dbReference>
<organism evidence="9 10">
    <name type="scientific">Ooceraea biroi</name>
    <name type="common">Clonal raider ant</name>
    <name type="synonym">Cerapachys biroi</name>
    <dbReference type="NCBI Taxonomy" id="2015173"/>
    <lineage>
        <taxon>Eukaryota</taxon>
        <taxon>Metazoa</taxon>
        <taxon>Ecdysozoa</taxon>
        <taxon>Arthropoda</taxon>
        <taxon>Hexapoda</taxon>
        <taxon>Insecta</taxon>
        <taxon>Pterygota</taxon>
        <taxon>Neoptera</taxon>
        <taxon>Endopterygota</taxon>
        <taxon>Hymenoptera</taxon>
        <taxon>Apocrita</taxon>
        <taxon>Aculeata</taxon>
        <taxon>Formicoidea</taxon>
        <taxon>Formicidae</taxon>
        <taxon>Dorylinae</taxon>
        <taxon>Ooceraea</taxon>
    </lineage>
</organism>
<evidence type="ECO:0000256" key="2">
    <source>
        <dbReference type="ARBA" id="ARBA00004947"/>
    </source>
</evidence>
<dbReference type="InterPro" id="IPR047215">
    <property type="entry name" value="Galactose_mutarotase-like"/>
</dbReference>
<sequence>MSFGDTLIEEDGFGFVPRSRNAAFGKSCEIVRRYTMINKHQAIVRLISWGASIQSIKIPNRDGKLADVVLGFDDLDGYLKNRYMGSIIGRVAGRISGGLDNAVGPLSINEAVEKGRLNSSTVAFDNINWQSQIVNNRVVMSHLSRANSEGYSGDVLTQVNYTWTDDNQLHINIRATTTMPTPINVTNYCLFNLAGHGTGSKELEQHVLTVNADSWTLMDLRNNLPTGVISPVDCTAFELRVPAQLNRRRLYNIPGGGYDHNLCINSPNSWCYRFHARILHPPSGRFLEVYSNHPGLQVYTGNQLPHPERVYPPDLKNCDWEGGENAKINSSKLAKEIQNARTKEIYGKGGIPYRCYGGFALSPQNYPGTVNIEHFPSCILYPGKIYVHDMSYKFGVKLSNN</sequence>
<evidence type="ECO:0000313" key="9">
    <source>
        <dbReference type="EMBL" id="EZA54749.1"/>
    </source>
</evidence>
<comment type="function">
    <text evidence="8">Mutarotase that catalyzes the interconversion of beta-D-galactose and alpha-D-galactose during galactose metabolism. Beta-D-galactose is metabolized in the liver into glucose 1-phosphate, the primary metabolic fuel, by the action of four enzymes that constitute the Leloir pathway: GALM, GALK1 (galactokinase), GALT (galactose-1-phosphate uridylyltransferase) and GALE (UDP-galactose-4'-epimerase). Involved in the maintenance of the equilibrium between the beta- and alpha-anomers of galactose, therefore ensuring a sufficient supply of the alpha-anomer for GALK1. Also active on D-glucose although shows a preference for galactose over glucose.</text>
</comment>
<keyword evidence="10" id="KW-1185">Reference proteome</keyword>
<accession>A0A026WI18</accession>
<dbReference type="AlphaFoldDB" id="A0A026WI18"/>
<name>A0A026WI18_OOCBI</name>
<protein>
    <recommendedName>
        <fullName evidence="4">Galactose mutarotase</fullName>
    </recommendedName>
    <alternativeName>
        <fullName evidence="7">Aldose 1-epimerase</fullName>
    </alternativeName>
</protein>
<evidence type="ECO:0000256" key="5">
    <source>
        <dbReference type="ARBA" id="ARBA00023235"/>
    </source>
</evidence>
<dbReference type="STRING" id="2015173.A0A026WI18"/>
<dbReference type="CDD" id="cd09019">
    <property type="entry name" value="galactose_mutarotase_like"/>
    <property type="match status" value="1"/>
</dbReference>
<dbReference type="InterPro" id="IPR008183">
    <property type="entry name" value="Aldose_1/G6P_1-epimerase"/>
</dbReference>
<dbReference type="Gene3D" id="2.70.98.10">
    <property type="match status" value="1"/>
</dbReference>
<dbReference type="InterPro" id="IPR014718">
    <property type="entry name" value="GH-type_carb-bd"/>
</dbReference>
<dbReference type="OrthoDB" id="274691at2759"/>
<dbReference type="Proteomes" id="UP000053097">
    <property type="component" value="Unassembled WGS sequence"/>
</dbReference>